<name>A0AAP1G3E3_ELIMR</name>
<gene>
    <name evidence="2" type="ORF">ATB95_11340</name>
</gene>
<sequence length="146" mass="16668">MEKKILSKRIIPNDLFFEQVKERLNAGQKVKIPVAGKSMEPFLQNGDLVVLKRFEENDLVNGKIVLAYFNNAYVLHRIVRIKEDAVTLAGDGNIQQVEIITNKDILAVVIDAYRGDKELIINTLLGQIWYKLRVIRAVYGKIFGIK</sequence>
<dbReference type="CDD" id="cd06462">
    <property type="entry name" value="Peptidase_S24_S26"/>
    <property type="match status" value="1"/>
</dbReference>
<dbReference type="AlphaFoldDB" id="A0AAP1G3E3"/>
<dbReference type="InterPro" id="IPR036286">
    <property type="entry name" value="LexA/Signal_pep-like_sf"/>
</dbReference>
<proteinExistence type="predicted"/>
<dbReference type="Gene3D" id="2.10.109.10">
    <property type="entry name" value="Umud Fragment, subunit A"/>
    <property type="match status" value="1"/>
</dbReference>
<dbReference type="EMBL" id="LNOI01000004">
    <property type="protein sequence ID" value="KUY16974.1"/>
    <property type="molecule type" value="Genomic_DNA"/>
</dbReference>
<comment type="caution">
    <text evidence="2">The sequence shown here is derived from an EMBL/GenBank/DDBJ whole genome shotgun (WGS) entry which is preliminary data.</text>
</comment>
<dbReference type="SUPFAM" id="SSF51306">
    <property type="entry name" value="LexA/Signal peptidase"/>
    <property type="match status" value="1"/>
</dbReference>
<organism evidence="2 3">
    <name type="scientific">Elizabethkingia miricola</name>
    <name type="common">Chryseobacterium miricola</name>
    <dbReference type="NCBI Taxonomy" id="172045"/>
    <lineage>
        <taxon>Bacteria</taxon>
        <taxon>Pseudomonadati</taxon>
        <taxon>Bacteroidota</taxon>
        <taxon>Flavobacteriia</taxon>
        <taxon>Flavobacteriales</taxon>
        <taxon>Weeksellaceae</taxon>
        <taxon>Elizabethkingia</taxon>
    </lineage>
</organism>
<dbReference type="Proteomes" id="UP000064412">
    <property type="component" value="Unassembled WGS sequence"/>
</dbReference>
<protein>
    <recommendedName>
        <fullName evidence="1">Peptidase S24/S26A/S26B/S26C domain-containing protein</fullName>
    </recommendedName>
</protein>
<feature type="domain" description="Peptidase S24/S26A/S26B/S26C" evidence="1">
    <location>
        <begin position="30"/>
        <end position="106"/>
    </location>
</feature>
<dbReference type="Pfam" id="PF00717">
    <property type="entry name" value="Peptidase_S24"/>
    <property type="match status" value="1"/>
</dbReference>
<reference evidence="2 3" key="1">
    <citation type="submission" date="2015-11" db="EMBL/GenBank/DDBJ databases">
        <authorList>
            <person name="Nicholson A.C."/>
            <person name="Humrighouse B.W."/>
            <person name="Graziano J."/>
            <person name="Lasker B."/>
            <person name="Whitney A.M."/>
            <person name="Mcquiston J.R."/>
        </authorList>
    </citation>
    <scope>NUCLEOTIDE SEQUENCE [LARGE SCALE GENOMIC DNA]</scope>
    <source>
        <strain evidence="2 3">G4071</strain>
    </source>
</reference>
<dbReference type="RefSeq" id="WP_059345020.1">
    <property type="nucleotide sequence ID" value="NZ_CP140570.1"/>
</dbReference>
<evidence type="ECO:0000259" key="1">
    <source>
        <dbReference type="Pfam" id="PF00717"/>
    </source>
</evidence>
<evidence type="ECO:0000313" key="2">
    <source>
        <dbReference type="EMBL" id="KUY16974.1"/>
    </source>
</evidence>
<accession>A0AAP1G3E3</accession>
<evidence type="ECO:0000313" key="3">
    <source>
        <dbReference type="Proteomes" id="UP000064412"/>
    </source>
</evidence>
<dbReference type="InterPro" id="IPR015927">
    <property type="entry name" value="Peptidase_S24_S26A/B/C"/>
</dbReference>